<dbReference type="AlphaFoldDB" id="A0A174UP94"/>
<evidence type="ECO:0000313" key="1">
    <source>
        <dbReference type="EMBL" id="CUQ24042.1"/>
    </source>
</evidence>
<dbReference type="EMBL" id="CZBI01000004">
    <property type="protein sequence ID" value="CUQ24042.1"/>
    <property type="molecule type" value="Genomic_DNA"/>
</dbReference>
<sequence length="294" mass="34851">MEDYKFCAFIDILGFKNKIASNFEEAKQFYCRFMNHLKTIDNCLLEMRKGDPILSAKQSDIEFAIFSDSVIIYGQDFKDLIFRLSNITSWLNSFGYFFRGGIGYGKHFSDISPTNYFIVSEGLVQAAVIESQKAIFPRIVIDEIALNTILSDNNINYHTLAHYFIQDKNNLWFINPFFLNPDITDVYELTLKNIEKNEDPRIKEKYIWFKDICEYFDDKYIIRNTPHLYYSAENMSHNKTNLFFYPAVFSLYQMGDKYNYKMDLEIYKKNFSENIANIMEQYNHLSQQPNILMI</sequence>
<reference evidence="1 2" key="1">
    <citation type="submission" date="2015-09" db="EMBL/GenBank/DDBJ databases">
        <authorList>
            <consortium name="Pathogen Informatics"/>
        </authorList>
    </citation>
    <scope>NUCLEOTIDE SEQUENCE [LARGE SCALE GENOMIC DNA]</scope>
    <source>
        <strain evidence="1 2">2789STDY5834945</strain>
    </source>
</reference>
<accession>A0A174UP94</accession>
<evidence type="ECO:0000313" key="2">
    <source>
        <dbReference type="Proteomes" id="UP000095541"/>
    </source>
</evidence>
<protein>
    <submittedName>
        <fullName evidence="1">Uncharacterized protein</fullName>
    </submittedName>
</protein>
<gene>
    <name evidence="1" type="ORF">ERS852557_03135</name>
</gene>
<name>A0A174UP94_BACT4</name>
<dbReference type="Proteomes" id="UP000095541">
    <property type="component" value="Unassembled WGS sequence"/>
</dbReference>
<proteinExistence type="predicted"/>
<organism evidence="1 2">
    <name type="scientific">Bacteroides thetaiotaomicron</name>
    <dbReference type="NCBI Taxonomy" id="818"/>
    <lineage>
        <taxon>Bacteria</taxon>
        <taxon>Pseudomonadati</taxon>
        <taxon>Bacteroidota</taxon>
        <taxon>Bacteroidia</taxon>
        <taxon>Bacteroidales</taxon>
        <taxon>Bacteroidaceae</taxon>
        <taxon>Bacteroides</taxon>
    </lineage>
</organism>
<dbReference type="RefSeq" id="WP_055219963.1">
    <property type="nucleotide sequence ID" value="NZ_CZBI01000004.1"/>
</dbReference>